<accession>A0A6P5ZLB5</accession>
<dbReference type="Proteomes" id="UP000515121">
    <property type="component" value="Unplaced"/>
</dbReference>
<comment type="pathway">
    <text evidence="3">Protein modification; protein ubiquitination.</text>
</comment>
<dbReference type="AlphaFoldDB" id="A0A6P5ZLB5"/>
<dbReference type="GO" id="GO:0016567">
    <property type="term" value="P:protein ubiquitination"/>
    <property type="evidence" value="ECO:0007669"/>
    <property type="project" value="UniProtKB-UniPathway"/>
</dbReference>
<evidence type="ECO:0000256" key="11">
    <source>
        <dbReference type="ARBA" id="ARBA00022989"/>
    </source>
</evidence>
<proteinExistence type="inferred from homology"/>
<keyword evidence="7" id="KW-0479">Metal-binding</keyword>
<dbReference type="Gene3D" id="3.30.40.10">
    <property type="entry name" value="Zinc/RING finger domain, C3HC4 (zinc finger)"/>
    <property type="match status" value="1"/>
</dbReference>
<keyword evidence="10" id="KW-0862">Zinc</keyword>
<evidence type="ECO:0000256" key="9">
    <source>
        <dbReference type="ARBA" id="ARBA00022786"/>
    </source>
</evidence>
<dbReference type="EC" id="2.3.2.27" evidence="4"/>
<dbReference type="KEGG" id="dzi:111301850"/>
<keyword evidence="8 14" id="KW-0863">Zinc-finger</keyword>
<evidence type="ECO:0000313" key="16">
    <source>
        <dbReference type="Proteomes" id="UP000515121"/>
    </source>
</evidence>
<evidence type="ECO:0000256" key="7">
    <source>
        <dbReference type="ARBA" id="ARBA00022723"/>
    </source>
</evidence>
<dbReference type="OrthoDB" id="9984778at2759"/>
<evidence type="ECO:0000256" key="4">
    <source>
        <dbReference type="ARBA" id="ARBA00012483"/>
    </source>
</evidence>
<dbReference type="GO" id="GO:0008270">
    <property type="term" value="F:zinc ion binding"/>
    <property type="evidence" value="ECO:0007669"/>
    <property type="project" value="UniProtKB-KW"/>
</dbReference>
<dbReference type="InterPro" id="IPR001841">
    <property type="entry name" value="Znf_RING"/>
</dbReference>
<comment type="similarity">
    <text evidence="13">Belongs to the RING-type zinc finger family. ATL subfamily.</text>
</comment>
<dbReference type="GeneID" id="111301850"/>
<comment type="subcellular location">
    <subcellularLocation>
        <location evidence="2">Membrane</location>
        <topology evidence="2">Single-pass membrane protein</topology>
    </subcellularLocation>
</comment>
<sequence>METQPPEMQQASMHISAGTIIVYKNQETESNCTDSCAVCLEEFKDGDRCRVLSKCNHQFHQLYIDLWLVKAMYCPLRRGSIHDLEPTTPINAHGKHVAARFIEDFLLAVGLLKMNGNSLTALSWNRNPWRGVSNLSCYLYFPFL</sequence>
<evidence type="ECO:0000256" key="5">
    <source>
        <dbReference type="ARBA" id="ARBA00022679"/>
    </source>
</evidence>
<dbReference type="InterPro" id="IPR044600">
    <property type="entry name" value="ATL1/ATL16-like"/>
</dbReference>
<dbReference type="PANTHER" id="PTHR46913">
    <property type="entry name" value="RING-H2 FINGER PROTEIN ATL16"/>
    <property type="match status" value="1"/>
</dbReference>
<keyword evidence="11" id="KW-1133">Transmembrane helix</keyword>
<evidence type="ECO:0000256" key="12">
    <source>
        <dbReference type="ARBA" id="ARBA00023136"/>
    </source>
</evidence>
<evidence type="ECO:0000256" key="6">
    <source>
        <dbReference type="ARBA" id="ARBA00022692"/>
    </source>
</evidence>
<evidence type="ECO:0000256" key="2">
    <source>
        <dbReference type="ARBA" id="ARBA00004167"/>
    </source>
</evidence>
<protein>
    <recommendedName>
        <fullName evidence="4">RING-type E3 ubiquitin transferase</fullName>
        <ecNumber evidence="4">2.3.2.27</ecNumber>
    </recommendedName>
</protein>
<reference evidence="17" key="1">
    <citation type="submission" date="2025-08" db="UniProtKB">
        <authorList>
            <consortium name="RefSeq"/>
        </authorList>
    </citation>
    <scope>IDENTIFICATION</scope>
    <source>
        <tissue evidence="17">Fruit stalk</tissue>
    </source>
</reference>
<organism evidence="16 17">
    <name type="scientific">Durio zibethinus</name>
    <name type="common">Durian</name>
    <dbReference type="NCBI Taxonomy" id="66656"/>
    <lineage>
        <taxon>Eukaryota</taxon>
        <taxon>Viridiplantae</taxon>
        <taxon>Streptophyta</taxon>
        <taxon>Embryophyta</taxon>
        <taxon>Tracheophyta</taxon>
        <taxon>Spermatophyta</taxon>
        <taxon>Magnoliopsida</taxon>
        <taxon>eudicotyledons</taxon>
        <taxon>Gunneridae</taxon>
        <taxon>Pentapetalae</taxon>
        <taxon>rosids</taxon>
        <taxon>malvids</taxon>
        <taxon>Malvales</taxon>
        <taxon>Malvaceae</taxon>
        <taxon>Helicteroideae</taxon>
        <taxon>Durio</taxon>
    </lineage>
</organism>
<keyword evidence="12" id="KW-0472">Membrane</keyword>
<comment type="catalytic activity">
    <reaction evidence="1">
        <text>S-ubiquitinyl-[E2 ubiquitin-conjugating enzyme]-L-cysteine + [acceptor protein]-L-lysine = [E2 ubiquitin-conjugating enzyme]-L-cysteine + N(6)-ubiquitinyl-[acceptor protein]-L-lysine.</text>
        <dbReference type="EC" id="2.3.2.27"/>
    </reaction>
</comment>
<dbReference type="RefSeq" id="XP_022753594.1">
    <property type="nucleotide sequence ID" value="XM_022897859.1"/>
</dbReference>
<dbReference type="PANTHER" id="PTHR46913:SF1">
    <property type="entry name" value="RING-H2 FINGER PROTEIN ATL16"/>
    <property type="match status" value="1"/>
</dbReference>
<dbReference type="GO" id="GO:0061630">
    <property type="term" value="F:ubiquitin protein ligase activity"/>
    <property type="evidence" value="ECO:0007669"/>
    <property type="project" value="UniProtKB-EC"/>
</dbReference>
<evidence type="ECO:0000256" key="13">
    <source>
        <dbReference type="ARBA" id="ARBA00024209"/>
    </source>
</evidence>
<keyword evidence="9" id="KW-0833">Ubl conjugation pathway</keyword>
<dbReference type="GO" id="GO:0016020">
    <property type="term" value="C:membrane"/>
    <property type="evidence" value="ECO:0007669"/>
    <property type="project" value="UniProtKB-SubCell"/>
</dbReference>
<evidence type="ECO:0000313" key="17">
    <source>
        <dbReference type="RefSeq" id="XP_022753594.1"/>
    </source>
</evidence>
<gene>
    <name evidence="17" type="primary">LOC111301850</name>
</gene>
<evidence type="ECO:0000256" key="1">
    <source>
        <dbReference type="ARBA" id="ARBA00000900"/>
    </source>
</evidence>
<evidence type="ECO:0000256" key="8">
    <source>
        <dbReference type="ARBA" id="ARBA00022771"/>
    </source>
</evidence>
<evidence type="ECO:0000256" key="10">
    <source>
        <dbReference type="ARBA" id="ARBA00022833"/>
    </source>
</evidence>
<dbReference type="SUPFAM" id="SSF57850">
    <property type="entry name" value="RING/U-box"/>
    <property type="match status" value="1"/>
</dbReference>
<dbReference type="PROSITE" id="PS50089">
    <property type="entry name" value="ZF_RING_2"/>
    <property type="match status" value="1"/>
</dbReference>
<keyword evidence="5" id="KW-0808">Transferase</keyword>
<evidence type="ECO:0000259" key="15">
    <source>
        <dbReference type="PROSITE" id="PS50089"/>
    </source>
</evidence>
<name>A0A6P5ZLB5_DURZI</name>
<dbReference type="UniPathway" id="UPA00143"/>
<dbReference type="Pfam" id="PF13639">
    <property type="entry name" value="zf-RING_2"/>
    <property type="match status" value="1"/>
</dbReference>
<evidence type="ECO:0000256" key="14">
    <source>
        <dbReference type="PROSITE-ProRule" id="PRU00175"/>
    </source>
</evidence>
<dbReference type="InterPro" id="IPR013083">
    <property type="entry name" value="Znf_RING/FYVE/PHD"/>
</dbReference>
<feature type="domain" description="RING-type" evidence="15">
    <location>
        <begin position="36"/>
        <end position="78"/>
    </location>
</feature>
<evidence type="ECO:0000256" key="3">
    <source>
        <dbReference type="ARBA" id="ARBA00004906"/>
    </source>
</evidence>
<keyword evidence="6" id="KW-0812">Transmembrane</keyword>
<keyword evidence="16" id="KW-1185">Reference proteome</keyword>